<dbReference type="EMBL" id="UINC01213493">
    <property type="protein sequence ID" value="SVE38290.1"/>
    <property type="molecule type" value="Genomic_DNA"/>
</dbReference>
<dbReference type="SUPFAM" id="SSF53067">
    <property type="entry name" value="Actin-like ATPase domain"/>
    <property type="match status" value="2"/>
</dbReference>
<evidence type="ECO:0000256" key="4">
    <source>
        <dbReference type="ARBA" id="ARBA00022723"/>
    </source>
</evidence>
<name>A0A383D1V6_9ZZZZ</name>
<evidence type="ECO:0000256" key="2">
    <source>
        <dbReference type="ARBA" id="ARBA00022679"/>
    </source>
</evidence>
<proteinExistence type="predicted"/>
<comment type="catalytic activity">
    <reaction evidence="6">
        <text>L-threonylcarbamoyladenylate + adenosine(37) in tRNA = N(6)-L-threonylcarbamoyladenosine(37) in tRNA + AMP + H(+)</text>
        <dbReference type="Rhea" id="RHEA:37059"/>
        <dbReference type="Rhea" id="RHEA-COMP:10162"/>
        <dbReference type="Rhea" id="RHEA-COMP:10163"/>
        <dbReference type="ChEBI" id="CHEBI:15378"/>
        <dbReference type="ChEBI" id="CHEBI:73682"/>
        <dbReference type="ChEBI" id="CHEBI:74411"/>
        <dbReference type="ChEBI" id="CHEBI:74418"/>
        <dbReference type="ChEBI" id="CHEBI:456215"/>
        <dbReference type="EC" id="2.3.1.234"/>
    </reaction>
</comment>
<protein>
    <recommendedName>
        <fullName evidence="1">N(6)-L-threonylcarbamoyladenine synthase</fullName>
        <ecNumber evidence="1">2.3.1.234</ecNumber>
    </recommendedName>
</protein>
<organism evidence="8">
    <name type="scientific">marine metagenome</name>
    <dbReference type="NCBI Taxonomy" id="408172"/>
    <lineage>
        <taxon>unclassified sequences</taxon>
        <taxon>metagenomes</taxon>
        <taxon>ecological metagenomes</taxon>
    </lineage>
</organism>
<evidence type="ECO:0000256" key="6">
    <source>
        <dbReference type="ARBA" id="ARBA00048117"/>
    </source>
</evidence>
<keyword evidence="2" id="KW-0808">Transferase</keyword>
<dbReference type="GO" id="GO:0008033">
    <property type="term" value="P:tRNA processing"/>
    <property type="evidence" value="ECO:0007669"/>
    <property type="project" value="UniProtKB-KW"/>
</dbReference>
<accession>A0A383D1V6</accession>
<evidence type="ECO:0000313" key="8">
    <source>
        <dbReference type="EMBL" id="SVE38290.1"/>
    </source>
</evidence>
<feature type="domain" description="Gcp-like" evidence="7">
    <location>
        <begin position="31"/>
        <end position="197"/>
    </location>
</feature>
<dbReference type="PANTHER" id="PTHR11735:SF6">
    <property type="entry name" value="TRNA N6-ADENOSINE THREONYLCARBAMOYLTRANSFERASE, MITOCHONDRIAL"/>
    <property type="match status" value="1"/>
</dbReference>
<dbReference type="InterPro" id="IPR017861">
    <property type="entry name" value="KAE1/TsaD"/>
</dbReference>
<gene>
    <name evidence="8" type="ORF">METZ01_LOCUS491144</name>
</gene>
<dbReference type="PRINTS" id="PR00789">
    <property type="entry name" value="OSIALOPTASE"/>
</dbReference>
<dbReference type="InterPro" id="IPR043129">
    <property type="entry name" value="ATPase_NBD"/>
</dbReference>
<dbReference type="FunFam" id="3.30.420.40:FF:000012">
    <property type="entry name" value="tRNA N6-adenosine threonylcarbamoyltransferase"/>
    <property type="match status" value="1"/>
</dbReference>
<dbReference type="GO" id="GO:0046872">
    <property type="term" value="F:metal ion binding"/>
    <property type="evidence" value="ECO:0007669"/>
    <property type="project" value="UniProtKB-KW"/>
</dbReference>
<dbReference type="Pfam" id="PF00814">
    <property type="entry name" value="TsaD"/>
    <property type="match status" value="1"/>
</dbReference>
<sequence>MLQSKKSLTILGIETSCDETAAAVIDSNKGLIAHSIFSQVTYHKKFGGVVPELASREHIKKLLPLIDELLYSNDLDLQEIDAIAYTAGPGLVGALLVGSVLANGLAFSLSIPSIPIHHMEAHLLAPILEGDDLQMPFIALLVSGGHTLLVEVQKKGSYKLLGQTLDDAAGEAFDKGAKLLDLDYPGGPAIAELALSGHPGVYQ</sequence>
<keyword evidence="4" id="KW-0479">Metal-binding</keyword>
<feature type="non-terminal residue" evidence="8">
    <location>
        <position position="203"/>
    </location>
</feature>
<keyword evidence="3" id="KW-0819">tRNA processing</keyword>
<dbReference type="PANTHER" id="PTHR11735">
    <property type="entry name" value="TRNA N6-ADENOSINE THREONYLCARBAMOYLTRANSFERASE"/>
    <property type="match status" value="1"/>
</dbReference>
<dbReference type="InterPro" id="IPR000905">
    <property type="entry name" value="Gcp-like_dom"/>
</dbReference>
<dbReference type="Gene3D" id="3.30.420.40">
    <property type="match status" value="2"/>
</dbReference>
<evidence type="ECO:0000256" key="3">
    <source>
        <dbReference type="ARBA" id="ARBA00022694"/>
    </source>
</evidence>
<evidence type="ECO:0000256" key="5">
    <source>
        <dbReference type="ARBA" id="ARBA00023315"/>
    </source>
</evidence>
<dbReference type="EC" id="2.3.1.234" evidence="1"/>
<dbReference type="AlphaFoldDB" id="A0A383D1V6"/>
<evidence type="ECO:0000256" key="1">
    <source>
        <dbReference type="ARBA" id="ARBA00012156"/>
    </source>
</evidence>
<reference evidence="8" key="1">
    <citation type="submission" date="2018-05" db="EMBL/GenBank/DDBJ databases">
        <authorList>
            <person name="Lanie J.A."/>
            <person name="Ng W.-L."/>
            <person name="Kazmierczak K.M."/>
            <person name="Andrzejewski T.M."/>
            <person name="Davidsen T.M."/>
            <person name="Wayne K.J."/>
            <person name="Tettelin H."/>
            <person name="Glass J.I."/>
            <person name="Rusch D."/>
            <person name="Podicherti R."/>
            <person name="Tsui H.-C.T."/>
            <person name="Winkler M.E."/>
        </authorList>
    </citation>
    <scope>NUCLEOTIDE SEQUENCE</scope>
</reference>
<dbReference type="NCBIfam" id="TIGR00329">
    <property type="entry name" value="gcp_kae1"/>
    <property type="match status" value="1"/>
</dbReference>
<keyword evidence="5" id="KW-0012">Acyltransferase</keyword>
<dbReference type="GO" id="GO:0061711">
    <property type="term" value="F:tRNA N(6)-L-threonylcarbamoyladenine synthase activity"/>
    <property type="evidence" value="ECO:0007669"/>
    <property type="project" value="UniProtKB-EC"/>
</dbReference>
<evidence type="ECO:0000259" key="7">
    <source>
        <dbReference type="Pfam" id="PF00814"/>
    </source>
</evidence>